<organism evidence="2 3">
    <name type="scientific">Diaporthe helianthi</name>
    <dbReference type="NCBI Taxonomy" id="158607"/>
    <lineage>
        <taxon>Eukaryota</taxon>
        <taxon>Fungi</taxon>
        <taxon>Dikarya</taxon>
        <taxon>Ascomycota</taxon>
        <taxon>Pezizomycotina</taxon>
        <taxon>Sordariomycetes</taxon>
        <taxon>Sordariomycetidae</taxon>
        <taxon>Diaporthales</taxon>
        <taxon>Diaporthaceae</taxon>
        <taxon>Diaporthe</taxon>
    </lineage>
</organism>
<evidence type="ECO:0000313" key="3">
    <source>
        <dbReference type="Proteomes" id="UP000094444"/>
    </source>
</evidence>
<proteinExistence type="predicted"/>
<keyword evidence="3" id="KW-1185">Reference proteome</keyword>
<dbReference type="InParanoid" id="A0A2P5I889"/>
<name>A0A2P5I889_DIAHE</name>
<dbReference type="Proteomes" id="UP000094444">
    <property type="component" value="Unassembled WGS sequence"/>
</dbReference>
<feature type="compositionally biased region" description="Basic and acidic residues" evidence="1">
    <location>
        <begin position="41"/>
        <end position="50"/>
    </location>
</feature>
<evidence type="ECO:0000313" key="2">
    <source>
        <dbReference type="EMBL" id="POS78718.1"/>
    </source>
</evidence>
<gene>
    <name evidence="2" type="ORF">DHEL01_v202880</name>
</gene>
<protein>
    <submittedName>
        <fullName evidence="2">Uncharacterized protein</fullName>
    </submittedName>
</protein>
<evidence type="ECO:0000256" key="1">
    <source>
        <dbReference type="SAM" id="MobiDB-lite"/>
    </source>
</evidence>
<dbReference type="AlphaFoldDB" id="A0A2P5I889"/>
<accession>A0A2P5I889</accession>
<feature type="region of interest" description="Disordered" evidence="1">
    <location>
        <begin position="1"/>
        <end position="27"/>
    </location>
</feature>
<dbReference type="EMBL" id="MAVT02000165">
    <property type="protein sequence ID" value="POS78718.1"/>
    <property type="molecule type" value="Genomic_DNA"/>
</dbReference>
<sequence>MFGSRLGPASEVQVDRTPSGPGSLTAGETAGVLAARFAGRHAAEAGRRDTAGGTWHVEGTSNTDGDGGARKRRKGSGH</sequence>
<comment type="caution">
    <text evidence="2">The sequence shown here is derived from an EMBL/GenBank/DDBJ whole genome shotgun (WGS) entry which is preliminary data.</text>
</comment>
<reference evidence="2" key="1">
    <citation type="submission" date="2017-09" db="EMBL/GenBank/DDBJ databases">
        <title>Polyketide synthases of a Diaporthe helianthi virulent isolate.</title>
        <authorList>
            <person name="Baroncelli R."/>
        </authorList>
    </citation>
    <scope>NUCLEOTIDE SEQUENCE [LARGE SCALE GENOMIC DNA]</scope>
    <source>
        <strain evidence="2">7/96</strain>
    </source>
</reference>
<feature type="region of interest" description="Disordered" evidence="1">
    <location>
        <begin position="41"/>
        <end position="78"/>
    </location>
</feature>